<evidence type="ECO:0000313" key="2">
    <source>
        <dbReference type="Proteomes" id="UP000245626"/>
    </source>
</evidence>
<dbReference type="EMBL" id="KZ819737">
    <property type="protein sequence ID" value="PWN53199.1"/>
    <property type="molecule type" value="Genomic_DNA"/>
</dbReference>
<reference evidence="1 2" key="1">
    <citation type="journal article" date="2018" name="Mol. Biol. Evol.">
        <title>Broad Genomic Sampling Reveals a Smut Pathogenic Ancestry of the Fungal Clade Ustilaginomycotina.</title>
        <authorList>
            <person name="Kijpornyongpan T."/>
            <person name="Mondo S.J."/>
            <person name="Barry K."/>
            <person name="Sandor L."/>
            <person name="Lee J."/>
            <person name="Lipzen A."/>
            <person name="Pangilinan J."/>
            <person name="LaButti K."/>
            <person name="Hainaut M."/>
            <person name="Henrissat B."/>
            <person name="Grigoriev I.V."/>
            <person name="Spatafora J.W."/>
            <person name="Aime M.C."/>
        </authorList>
    </citation>
    <scope>NUCLEOTIDE SEQUENCE [LARGE SCALE GENOMIC DNA]</scope>
    <source>
        <strain evidence="1 2">SA 807</strain>
    </source>
</reference>
<name>A0ACD0P5H1_9BASI</name>
<proteinExistence type="predicted"/>
<protein>
    <submittedName>
        <fullName evidence="1">WLM-domain-containing protein</fullName>
    </submittedName>
</protein>
<sequence>MVHLCFNDKNTSRNEYINFITALPQYPDVDQARHRLEQLAAMVKPVMKAHGFEINSLEEFEWNREFAGRNWNAGETIELVLRRQDGSFAPLQWVLMVFCHELAHIKHMNHIPSLHGKLDRELKQECKDLQARGYFGDGFWSSGQRLKDNAFVAGFGMGQLEGLPEYSCGGAFRKGRARGGGEKRKRRRKGGGGGTSKKPRSGGFKGPSLHTGAQTAPNPKSGPGGRRLRKTLPGQGSRVDSLNFLPKASASSDSYREDPNSTFRKRTQSKSAREMRAEAALRRMEAMKEEAKGKDEHEEGESDTEEEEEEEEDGALVLSDSETEVGLDHSEVFLEGGGSAIRRLKEEDGGERGRSTQATRETEEQRQERSQRYLMHERRERLEQDGEGIVSPRRTTAREEWEAFFSTRNGLSSGGEGVGGPSSESVEAATKVVGKDMGRKGKIFETIEIEDSSDDDERGGGGGGKRNLGGDKVKIQTEKPRPKGEEALWKKEKETKPTKEPNLSNQEVRGRIVRGKDEARKPNETTRSTSDGATGIEGGRKEKRIMKLEWECLICTLLNQPFHQRCQACDTSRGQSVLGR</sequence>
<dbReference type="Proteomes" id="UP000245626">
    <property type="component" value="Unassembled WGS sequence"/>
</dbReference>
<gene>
    <name evidence="1" type="ORF">IE53DRAFT_384344</name>
</gene>
<keyword evidence="2" id="KW-1185">Reference proteome</keyword>
<accession>A0ACD0P5H1</accession>
<evidence type="ECO:0000313" key="1">
    <source>
        <dbReference type="EMBL" id="PWN53199.1"/>
    </source>
</evidence>
<organism evidence="1 2">
    <name type="scientific">Violaceomyces palustris</name>
    <dbReference type="NCBI Taxonomy" id="1673888"/>
    <lineage>
        <taxon>Eukaryota</taxon>
        <taxon>Fungi</taxon>
        <taxon>Dikarya</taxon>
        <taxon>Basidiomycota</taxon>
        <taxon>Ustilaginomycotina</taxon>
        <taxon>Ustilaginomycetes</taxon>
        <taxon>Violaceomycetales</taxon>
        <taxon>Violaceomycetaceae</taxon>
        <taxon>Violaceomyces</taxon>
    </lineage>
</organism>